<keyword evidence="4" id="KW-0472">Membrane</keyword>
<evidence type="ECO:0000256" key="2">
    <source>
        <dbReference type="ARBA" id="ARBA00023125"/>
    </source>
</evidence>
<reference evidence="6 7" key="1">
    <citation type="journal article" date="2019" name="Sci. Rep.">
        <title>Sulfobacillus thermotolerans: new insights into resistance and metabolic capacities of acidophilic chemolithotrophs.</title>
        <authorList>
            <person name="Panyushkina A.E."/>
            <person name="Babenko V.V."/>
            <person name="Nikitina A.S."/>
            <person name="Selezneva O.V."/>
            <person name="Tsaplina I.A."/>
            <person name="Letarova M.A."/>
            <person name="Kostryukova E.S."/>
            <person name="Letarov A.V."/>
        </authorList>
    </citation>
    <scope>NUCLEOTIDE SEQUENCE [LARGE SCALE GENOMIC DNA]</scope>
    <source>
        <strain evidence="6 7">Kr1</strain>
    </source>
</reference>
<dbReference type="InterPro" id="IPR036388">
    <property type="entry name" value="WH-like_DNA-bd_sf"/>
</dbReference>
<evidence type="ECO:0000313" key="6">
    <source>
        <dbReference type="EMBL" id="AUW92746.1"/>
    </source>
</evidence>
<dbReference type="EMBL" id="CP019454">
    <property type="protein sequence ID" value="AUW92746.1"/>
    <property type="molecule type" value="Genomic_DNA"/>
</dbReference>
<dbReference type="Pfam" id="PF00196">
    <property type="entry name" value="GerE"/>
    <property type="match status" value="1"/>
</dbReference>
<dbReference type="SUPFAM" id="SSF46894">
    <property type="entry name" value="C-terminal effector domain of the bipartite response regulators"/>
    <property type="match status" value="1"/>
</dbReference>
<dbReference type="Proteomes" id="UP000325292">
    <property type="component" value="Chromosome"/>
</dbReference>
<dbReference type="InterPro" id="IPR016032">
    <property type="entry name" value="Sig_transdc_resp-reg_C-effctor"/>
</dbReference>
<keyword evidence="4" id="KW-1133">Transmembrane helix</keyword>
<evidence type="ECO:0000259" key="5">
    <source>
        <dbReference type="PROSITE" id="PS50043"/>
    </source>
</evidence>
<dbReference type="SMART" id="SM00421">
    <property type="entry name" value="HTH_LUXR"/>
    <property type="match status" value="1"/>
</dbReference>
<keyword evidence="4" id="KW-0812">Transmembrane</keyword>
<dbReference type="CDD" id="cd06170">
    <property type="entry name" value="LuxR_C_like"/>
    <property type="match status" value="1"/>
</dbReference>
<dbReference type="PANTHER" id="PTHR44688">
    <property type="entry name" value="DNA-BINDING TRANSCRIPTIONAL ACTIVATOR DEVR_DOSR"/>
    <property type="match status" value="1"/>
</dbReference>
<feature type="domain" description="HTH luxR-type" evidence="5">
    <location>
        <begin position="231"/>
        <end position="296"/>
    </location>
</feature>
<dbReference type="PRINTS" id="PR00038">
    <property type="entry name" value="HTHLUXR"/>
</dbReference>
<keyword evidence="1" id="KW-0805">Transcription regulation</keyword>
<organism evidence="6 7">
    <name type="scientific">Sulfobacillus thermotolerans</name>
    <dbReference type="NCBI Taxonomy" id="338644"/>
    <lineage>
        <taxon>Bacteria</taxon>
        <taxon>Bacillati</taxon>
        <taxon>Bacillota</taxon>
        <taxon>Clostridia</taxon>
        <taxon>Eubacteriales</taxon>
        <taxon>Clostridiales Family XVII. Incertae Sedis</taxon>
        <taxon>Sulfobacillus</taxon>
    </lineage>
</organism>
<name>A0ABN5GWP9_9FIRM</name>
<dbReference type="Gene3D" id="1.10.10.10">
    <property type="entry name" value="Winged helix-like DNA-binding domain superfamily/Winged helix DNA-binding domain"/>
    <property type="match status" value="1"/>
</dbReference>
<evidence type="ECO:0000256" key="4">
    <source>
        <dbReference type="SAM" id="Phobius"/>
    </source>
</evidence>
<feature type="transmembrane region" description="Helical" evidence="4">
    <location>
        <begin position="138"/>
        <end position="157"/>
    </location>
</feature>
<accession>A0ABN5GWP9</accession>
<gene>
    <name evidence="6" type="ORF">BXT84_01220</name>
</gene>
<keyword evidence="2" id="KW-0238">DNA-binding</keyword>
<dbReference type="PROSITE" id="PS50043">
    <property type="entry name" value="HTH_LUXR_2"/>
    <property type="match status" value="1"/>
</dbReference>
<evidence type="ECO:0000313" key="7">
    <source>
        <dbReference type="Proteomes" id="UP000325292"/>
    </source>
</evidence>
<keyword evidence="7" id="KW-1185">Reference proteome</keyword>
<dbReference type="PANTHER" id="PTHR44688:SF16">
    <property type="entry name" value="DNA-BINDING TRANSCRIPTIONAL ACTIVATOR DEVR_DOSR"/>
    <property type="match status" value="1"/>
</dbReference>
<protein>
    <recommendedName>
        <fullName evidence="5">HTH luxR-type domain-containing protein</fullName>
    </recommendedName>
</protein>
<evidence type="ECO:0000256" key="3">
    <source>
        <dbReference type="ARBA" id="ARBA00023163"/>
    </source>
</evidence>
<keyword evidence="3" id="KW-0804">Transcription</keyword>
<proteinExistence type="predicted"/>
<dbReference type="InterPro" id="IPR000792">
    <property type="entry name" value="Tscrpt_reg_LuxR_C"/>
</dbReference>
<evidence type="ECO:0000256" key="1">
    <source>
        <dbReference type="ARBA" id="ARBA00023015"/>
    </source>
</evidence>
<sequence>MEVEAFGYSSSVIVRRLRFIIPLTCFLEVLLHPANSEGFAVIGFVAVIDVLRQEWFLASKGSLSSTAWRDAVYALLIYVLYLTQARFPALALSPVPVMELALMANPSMVKKILPTVAGLIAIRRIVLARQGLLFLHMVWPLWILAAALMALIIAGLVRQHDHTKESANTLIQRHQQLLTQVIERLFEETHVIMADAERERLEALITQLCRSGGGKLSEELSHIVACAIKEHEEVLHLFTPREKEILQGMARGYSYRQIAVHQQVSEGTVRAHAANIMQKMGVHSRRDAVHWAQQQHMLPVQPGSAPANTRQE</sequence>